<accession>A0ABR8ZRK7</accession>
<feature type="region of interest" description="Disordered" evidence="1">
    <location>
        <begin position="134"/>
        <end position="167"/>
    </location>
</feature>
<evidence type="ECO:0000313" key="3">
    <source>
        <dbReference type="Proteomes" id="UP000661012"/>
    </source>
</evidence>
<gene>
    <name evidence="2" type="ORF">IFT93_06700</name>
</gene>
<name>A0ABR8ZRK7_9GAMM</name>
<sequence>MTRLWITLVLTLLIALGGGGRWLAILYRERIELQQRNAVLHAGVDQRNAVIRQLKADISRQAEAERTLRQSLLRAGDITLKQYVNDQRVLHSNEALQNWSHAALPDGIIRLQQHPAFVTASDYLAWLSRHQQLSGTGGSARDAGGSADGDPPAGAGATDVRPASRNP</sequence>
<feature type="compositionally biased region" description="Low complexity" evidence="1">
    <location>
        <begin position="139"/>
        <end position="159"/>
    </location>
</feature>
<organism evidence="2 3">
    <name type="scientific">Erwinia persicina</name>
    <dbReference type="NCBI Taxonomy" id="55211"/>
    <lineage>
        <taxon>Bacteria</taxon>
        <taxon>Pseudomonadati</taxon>
        <taxon>Pseudomonadota</taxon>
        <taxon>Gammaproteobacteria</taxon>
        <taxon>Enterobacterales</taxon>
        <taxon>Erwiniaceae</taxon>
        <taxon>Erwinia</taxon>
    </lineage>
</organism>
<comment type="caution">
    <text evidence="2">The sequence shown here is derived from an EMBL/GenBank/DDBJ whole genome shotgun (WGS) entry which is preliminary data.</text>
</comment>
<evidence type="ECO:0000256" key="1">
    <source>
        <dbReference type="SAM" id="MobiDB-lite"/>
    </source>
</evidence>
<proteinExistence type="predicted"/>
<protein>
    <submittedName>
        <fullName evidence="2">LysB family phage lysis regulatory protein</fullName>
    </submittedName>
</protein>
<dbReference type="EMBL" id="JACYNN010000003">
    <property type="protein sequence ID" value="MBD8106116.1"/>
    <property type="molecule type" value="Genomic_DNA"/>
</dbReference>
<evidence type="ECO:0000313" key="2">
    <source>
        <dbReference type="EMBL" id="MBD8106116.1"/>
    </source>
</evidence>
<keyword evidence="3" id="KW-1185">Reference proteome</keyword>
<dbReference type="Proteomes" id="UP000661012">
    <property type="component" value="Unassembled WGS sequence"/>
</dbReference>
<reference evidence="2 3" key="1">
    <citation type="journal article" date="2020" name="FEMS Microbiol. Ecol.">
        <title>Temporal dynamics of bacterial communities during seed development and maturation.</title>
        <authorList>
            <person name="Chesneau G."/>
            <person name="Torres-Cortes G."/>
            <person name="Briand M."/>
            <person name="Darrasse A."/>
            <person name="Preveaux A."/>
            <person name="Marais C."/>
            <person name="Jacques M.A."/>
            <person name="Shade A."/>
            <person name="Barret M."/>
        </authorList>
    </citation>
    <scope>NUCLEOTIDE SEQUENCE [LARGE SCALE GENOMIC DNA]</scope>
    <source>
        <strain evidence="2 3">CFBP13732</strain>
    </source>
</reference>